<dbReference type="Pfam" id="PF02627">
    <property type="entry name" value="CMD"/>
    <property type="match status" value="1"/>
</dbReference>
<proteinExistence type="predicted"/>
<feature type="domain" description="Carboxymuconolactone decarboxylase-like" evidence="1">
    <location>
        <begin position="50"/>
        <end position="131"/>
    </location>
</feature>
<reference evidence="2 3" key="1">
    <citation type="submission" date="2017-03" db="EMBL/GenBank/DDBJ databases">
        <title>Complete genome sequence of Blastomonas fulva degrading microcsystin LR.</title>
        <authorList>
            <person name="Lee H.-g."/>
            <person name="Jin L."/>
            <person name="oh H.-M."/>
        </authorList>
    </citation>
    <scope>NUCLEOTIDE SEQUENCE [LARGE SCALE GENOMIC DNA]</scope>
    <source>
        <strain evidence="2 3">T2</strain>
    </source>
</reference>
<dbReference type="Gene3D" id="1.20.1290.10">
    <property type="entry name" value="AhpD-like"/>
    <property type="match status" value="1"/>
</dbReference>
<sequence length="206" mass="21897">MAIANGKADSMARIKSLTLEELAERGIDTSPFLADFAELPGSITTLGYRPDILQATLGLWTAIMGAGRVAADLKYMAGYLASMAAGCQYCSAHTASNAAHSGASVEKIAAIWDYERSPLFSQAERAALSFAVLAGQSPSGVTDAAMAQLAVHFDEQQIVELLAVIALYGFFNRWNDSLATKLEETPRRFGEAHLAGQGWQIGNHAG</sequence>
<dbReference type="Proteomes" id="UP000258016">
    <property type="component" value="Chromosome"/>
</dbReference>
<keyword evidence="3" id="KW-1185">Reference proteome</keyword>
<accession>A0ABM6MAL6</accession>
<gene>
    <name evidence="2" type="ORF">B5J99_17795</name>
</gene>
<dbReference type="InterPro" id="IPR003779">
    <property type="entry name" value="CMD-like"/>
</dbReference>
<evidence type="ECO:0000313" key="3">
    <source>
        <dbReference type="Proteomes" id="UP000258016"/>
    </source>
</evidence>
<evidence type="ECO:0000259" key="1">
    <source>
        <dbReference type="Pfam" id="PF02627"/>
    </source>
</evidence>
<name>A0ABM6MAL6_9SPHN</name>
<organism evidence="2 3">
    <name type="scientific">Blastomonas fulva</name>
    <dbReference type="NCBI Taxonomy" id="1550728"/>
    <lineage>
        <taxon>Bacteria</taxon>
        <taxon>Pseudomonadati</taxon>
        <taxon>Pseudomonadota</taxon>
        <taxon>Alphaproteobacteria</taxon>
        <taxon>Sphingomonadales</taxon>
        <taxon>Sphingomonadaceae</taxon>
        <taxon>Blastomonas</taxon>
    </lineage>
</organism>
<evidence type="ECO:0000313" key="2">
    <source>
        <dbReference type="EMBL" id="ASR53081.1"/>
    </source>
</evidence>
<dbReference type="PANTHER" id="PTHR35446:SF2">
    <property type="entry name" value="CARBOXYMUCONOLACTONE DECARBOXYLASE-LIKE DOMAIN-CONTAINING PROTEIN"/>
    <property type="match status" value="1"/>
</dbReference>
<dbReference type="EMBL" id="CP020083">
    <property type="protein sequence ID" value="ASR53081.1"/>
    <property type="molecule type" value="Genomic_DNA"/>
</dbReference>
<dbReference type="InterPro" id="IPR029032">
    <property type="entry name" value="AhpD-like"/>
</dbReference>
<dbReference type="PANTHER" id="PTHR35446">
    <property type="entry name" value="SI:CH211-175M2.5"/>
    <property type="match status" value="1"/>
</dbReference>
<protein>
    <recommendedName>
        <fullName evidence="1">Carboxymuconolactone decarboxylase-like domain-containing protein</fullName>
    </recommendedName>
</protein>
<dbReference type="SUPFAM" id="SSF69118">
    <property type="entry name" value="AhpD-like"/>
    <property type="match status" value="1"/>
</dbReference>